<feature type="region of interest" description="Disordered" evidence="2">
    <location>
        <begin position="580"/>
        <end position="683"/>
    </location>
</feature>
<feature type="region of interest" description="Disordered" evidence="2">
    <location>
        <begin position="701"/>
        <end position="731"/>
    </location>
</feature>
<protein>
    <submittedName>
        <fullName evidence="3">Uncharacterized protein</fullName>
    </submittedName>
</protein>
<evidence type="ECO:0000313" key="4">
    <source>
        <dbReference type="Proteomes" id="UP001271007"/>
    </source>
</evidence>
<evidence type="ECO:0000313" key="3">
    <source>
        <dbReference type="EMBL" id="KAK3055263.1"/>
    </source>
</evidence>
<feature type="compositionally biased region" description="Basic and acidic residues" evidence="2">
    <location>
        <begin position="582"/>
        <end position="591"/>
    </location>
</feature>
<feature type="compositionally biased region" description="Polar residues" evidence="2">
    <location>
        <begin position="626"/>
        <end position="638"/>
    </location>
</feature>
<feature type="coiled-coil region" evidence="1">
    <location>
        <begin position="153"/>
        <end position="201"/>
    </location>
</feature>
<comment type="caution">
    <text evidence="3">The sequence shown here is derived from an EMBL/GenBank/DDBJ whole genome shotgun (WGS) entry which is preliminary data.</text>
</comment>
<accession>A0AAJ0DR08</accession>
<name>A0AAJ0DR08_9PEZI</name>
<keyword evidence="1" id="KW-0175">Coiled coil</keyword>
<dbReference type="AlphaFoldDB" id="A0AAJ0DR08"/>
<reference evidence="3" key="1">
    <citation type="submission" date="2023-04" db="EMBL/GenBank/DDBJ databases">
        <title>Black Yeasts Isolated from many extreme environments.</title>
        <authorList>
            <person name="Coleine C."/>
            <person name="Stajich J.E."/>
            <person name="Selbmann L."/>
        </authorList>
    </citation>
    <scope>NUCLEOTIDE SEQUENCE</scope>
    <source>
        <strain evidence="3">CCFEE 5312</strain>
    </source>
</reference>
<evidence type="ECO:0000256" key="1">
    <source>
        <dbReference type="SAM" id="Coils"/>
    </source>
</evidence>
<sequence length="731" mass="81499">MAPVAPSSETDFGAVPIQEIIFSCSICQATPSEVYATPESNHGFHSGLGDDAGIVTKMWIASCSHISCSKHFQDGAVPFHPADQPPQAACPTCIKDHEDDSPKGLYGLRGVDEGQYDAIIPTEWFQCPPMKLDTSVPGMGAVRFQYVALSHYAREAKCHWKKAENKLRTAEKACTQERKARRQIQADAVQLRDRIQVLEKSDVRLKRWEARKPMIEHYLAQMDPIAKELRMLRETLRGLGYEVSNHNYGFDAQPSDDGMRQLKPGSNHRELRENLQAASHNRRPAMQQNIEIESSSSARKRKRDHLGEAHAYDEQTKGHEPQHRGSSRDLMPPPLPRPNIMRQPPLASPAGYQEPPGSRLSTFGRDRDARLVDGPSAYVSVKHSLQNEGNNVTQLHQSLALPVRSNERPESQTSRHRPQDLNAFRNFNGNKTAAQHALHDTQPFERLSINSPEQQRHRYSRPGGVQALPVAHRSLERDHRGGQSHHYGPEYGISAPRNVYHVPHDRSLTAISEAVRATPSPQKRIVAPQANSVISPFFKRGSAAVQPQHLQHPPTRESFVRCAHPPLHNAAAGYQLAPTSRNVHDPRHQHETQQISRSPFIDRLRRSNDPPDVEPAQGYSRAALSRDTQVAPNGQPSEGYQRFIRRPDVPPSRIAHPSTASQPYRGHQRISLPSLGGRPVQSAAGQDYALSQIQGVRGISSQRGVLNNHGPPLGSNRNLFSAAGSRRSVRR</sequence>
<feature type="compositionally biased region" description="Basic and acidic residues" evidence="2">
    <location>
        <begin position="305"/>
        <end position="327"/>
    </location>
</feature>
<dbReference type="Proteomes" id="UP001271007">
    <property type="component" value="Unassembled WGS sequence"/>
</dbReference>
<keyword evidence="4" id="KW-1185">Reference proteome</keyword>
<proteinExistence type="predicted"/>
<feature type="compositionally biased region" description="Basic and acidic residues" evidence="2">
    <location>
        <begin position="600"/>
        <end position="609"/>
    </location>
</feature>
<feature type="compositionally biased region" description="Polar residues" evidence="2">
    <location>
        <begin position="286"/>
        <end position="297"/>
    </location>
</feature>
<feature type="region of interest" description="Disordered" evidence="2">
    <location>
        <begin position="277"/>
        <end position="364"/>
    </location>
</feature>
<organism evidence="3 4">
    <name type="scientific">Extremus antarcticus</name>
    <dbReference type="NCBI Taxonomy" id="702011"/>
    <lineage>
        <taxon>Eukaryota</taxon>
        <taxon>Fungi</taxon>
        <taxon>Dikarya</taxon>
        <taxon>Ascomycota</taxon>
        <taxon>Pezizomycotina</taxon>
        <taxon>Dothideomycetes</taxon>
        <taxon>Dothideomycetidae</taxon>
        <taxon>Mycosphaerellales</taxon>
        <taxon>Extremaceae</taxon>
        <taxon>Extremus</taxon>
    </lineage>
</organism>
<gene>
    <name evidence="3" type="ORF">LTR09_003816</name>
</gene>
<evidence type="ECO:0000256" key="2">
    <source>
        <dbReference type="SAM" id="MobiDB-lite"/>
    </source>
</evidence>
<dbReference type="EMBL" id="JAWDJX010000009">
    <property type="protein sequence ID" value="KAK3055263.1"/>
    <property type="molecule type" value="Genomic_DNA"/>
</dbReference>